<dbReference type="AlphaFoldDB" id="F9WBE8"/>
<accession>F9WBE8</accession>
<dbReference type="Proteomes" id="UP000000702">
    <property type="component" value="Unassembled WGS sequence"/>
</dbReference>
<keyword evidence="1" id="KW-0812">Transmembrane</keyword>
<keyword evidence="1" id="KW-0472">Membrane</keyword>
<sequence>MRCRPYHNPHATHRIFERGMARCAVGCHLFLFPSPCAYNGLLSSSFKMVRNVFLRVMRRTGRLTGMVWLCAGIVSLLMMLCVLWCTRVGPPPRFREGCFFTTTIHYSTYFRFIPPDVVRTWKAREYLVVMGIPSIDIDARRRLRALQRETWWKYDEVARQRNNFTGEFLPLYLLAPHQDNGYEISESLWKEAAKSHDVIVLPTCDVRPTTRKRWVRVVVGALNRSSP</sequence>
<protein>
    <submittedName>
        <fullName evidence="2">WGS project CAEQ00000000 data, annotated contig 2097</fullName>
    </submittedName>
</protein>
<evidence type="ECO:0000313" key="2">
    <source>
        <dbReference type="EMBL" id="CCD14580.1"/>
    </source>
</evidence>
<reference evidence="3" key="1">
    <citation type="submission" date="2011-07" db="EMBL/GenBank/DDBJ databases">
        <title>Divergent evolution of antigenic variation in African trypanosomes.</title>
        <authorList>
            <person name="Jackson A.P."/>
            <person name="Berry A."/>
            <person name="Allison H.C."/>
            <person name="Burton P."/>
            <person name="Anderson J."/>
            <person name="Aslett M."/>
            <person name="Brown R."/>
            <person name="Corton N."/>
            <person name="Harris D."/>
            <person name="Hauser H."/>
            <person name="Gamble J."/>
            <person name="Gilderthorp R."/>
            <person name="McQuillan J."/>
            <person name="Quail M.A."/>
            <person name="Sanders M."/>
            <person name="Van Tonder A."/>
            <person name="Ginger M.L."/>
            <person name="Donelson J.E."/>
            <person name="Field M.C."/>
            <person name="Barry J.D."/>
            <person name="Berriman M."/>
            <person name="Hertz-Fowler C."/>
        </authorList>
    </citation>
    <scope>NUCLEOTIDE SEQUENCE [LARGE SCALE GENOMIC DNA]</scope>
    <source>
        <strain evidence="3">IL3000</strain>
    </source>
</reference>
<organism evidence="2 3">
    <name type="scientific">Trypanosoma congolense (strain IL3000)</name>
    <dbReference type="NCBI Taxonomy" id="1068625"/>
    <lineage>
        <taxon>Eukaryota</taxon>
        <taxon>Discoba</taxon>
        <taxon>Euglenozoa</taxon>
        <taxon>Kinetoplastea</taxon>
        <taxon>Metakinetoplastina</taxon>
        <taxon>Trypanosomatida</taxon>
        <taxon>Trypanosomatidae</taxon>
        <taxon>Trypanosoma</taxon>
        <taxon>Nannomonas</taxon>
    </lineage>
</organism>
<gene>
    <name evidence="2" type="ORF">TCIL3000_0_51840</name>
</gene>
<dbReference type="VEuPathDB" id="TriTrypDB:TcIL3000_0_51840"/>
<proteinExistence type="predicted"/>
<keyword evidence="3" id="KW-1185">Reference proteome</keyword>
<name>F9WBE8_TRYCI</name>
<comment type="caution">
    <text evidence="2">The sequence shown here is derived from an EMBL/GenBank/DDBJ whole genome shotgun (WGS) entry which is preliminary data.</text>
</comment>
<dbReference type="EMBL" id="CAEQ01001571">
    <property type="protein sequence ID" value="CCD14580.1"/>
    <property type="molecule type" value="Genomic_DNA"/>
</dbReference>
<evidence type="ECO:0000313" key="3">
    <source>
        <dbReference type="Proteomes" id="UP000000702"/>
    </source>
</evidence>
<reference evidence="2 3" key="2">
    <citation type="journal article" date="2012" name="Proc. Natl. Acad. Sci. U.S.A.">
        <title>Antigenic diversity is generated by distinct evolutionary mechanisms in African trypanosome species.</title>
        <authorList>
            <person name="Jackson A.P."/>
            <person name="Berry A."/>
            <person name="Aslett M."/>
            <person name="Allison H.C."/>
            <person name="Burton P."/>
            <person name="Vavrova-Anderson J."/>
            <person name="Brown R."/>
            <person name="Browne H."/>
            <person name="Corton N."/>
            <person name="Hauser H."/>
            <person name="Gamble J."/>
            <person name="Gilderthorp R."/>
            <person name="Marcello L."/>
            <person name="McQuillan J."/>
            <person name="Otto T.D."/>
            <person name="Quail M.A."/>
            <person name="Sanders M.J."/>
            <person name="van Tonder A."/>
            <person name="Ginger M.L."/>
            <person name="Field M.C."/>
            <person name="Barry J.D."/>
            <person name="Hertz-Fowler C."/>
            <person name="Berriman M."/>
        </authorList>
    </citation>
    <scope>NUCLEOTIDE SEQUENCE [LARGE SCALE GENOMIC DNA]</scope>
    <source>
        <strain evidence="2 3">IL3000</strain>
    </source>
</reference>
<feature type="transmembrane region" description="Helical" evidence="1">
    <location>
        <begin position="21"/>
        <end position="46"/>
    </location>
</feature>
<feature type="transmembrane region" description="Helical" evidence="1">
    <location>
        <begin position="66"/>
        <end position="85"/>
    </location>
</feature>
<keyword evidence="1" id="KW-1133">Transmembrane helix</keyword>
<evidence type="ECO:0000256" key="1">
    <source>
        <dbReference type="SAM" id="Phobius"/>
    </source>
</evidence>